<dbReference type="PANTHER" id="PTHR13847">
    <property type="entry name" value="SARCOSINE DEHYDROGENASE-RELATED"/>
    <property type="match status" value="1"/>
</dbReference>
<dbReference type="InterPro" id="IPR006076">
    <property type="entry name" value="FAD-dep_OxRdtase"/>
</dbReference>
<evidence type="ECO:0000313" key="4">
    <source>
        <dbReference type="Proteomes" id="UP000264036"/>
    </source>
</evidence>
<evidence type="ECO:0000256" key="1">
    <source>
        <dbReference type="ARBA" id="ARBA00023002"/>
    </source>
</evidence>
<dbReference type="SUPFAM" id="SSF51905">
    <property type="entry name" value="FAD/NAD(P)-binding domain"/>
    <property type="match status" value="1"/>
</dbReference>
<dbReference type="GO" id="GO:0005737">
    <property type="term" value="C:cytoplasm"/>
    <property type="evidence" value="ECO:0007669"/>
    <property type="project" value="TreeGrafter"/>
</dbReference>
<comment type="caution">
    <text evidence="3">The sequence shown here is derived from an EMBL/GenBank/DDBJ whole genome shotgun (WGS) entry which is preliminary data.</text>
</comment>
<dbReference type="AlphaFoldDB" id="A0A356LC27"/>
<organism evidence="3 4">
    <name type="scientific">Advenella kashmirensis</name>
    <dbReference type="NCBI Taxonomy" id="310575"/>
    <lineage>
        <taxon>Bacteria</taxon>
        <taxon>Pseudomonadati</taxon>
        <taxon>Pseudomonadota</taxon>
        <taxon>Betaproteobacteria</taxon>
        <taxon>Burkholderiales</taxon>
        <taxon>Alcaligenaceae</taxon>
    </lineage>
</organism>
<dbReference type="InterPro" id="IPR036188">
    <property type="entry name" value="FAD/NAD-bd_sf"/>
</dbReference>
<dbReference type="Pfam" id="PF01266">
    <property type="entry name" value="DAO"/>
    <property type="match status" value="1"/>
</dbReference>
<keyword evidence="1" id="KW-0560">Oxidoreductase</keyword>
<dbReference type="EMBL" id="DOEK01000004">
    <property type="protein sequence ID" value="HBP28075.1"/>
    <property type="molecule type" value="Genomic_DNA"/>
</dbReference>
<dbReference type="GO" id="GO:0016491">
    <property type="term" value="F:oxidoreductase activity"/>
    <property type="evidence" value="ECO:0007669"/>
    <property type="project" value="UniProtKB-KW"/>
</dbReference>
<dbReference type="Gene3D" id="3.30.9.10">
    <property type="entry name" value="D-Amino Acid Oxidase, subunit A, domain 2"/>
    <property type="match status" value="1"/>
</dbReference>
<protein>
    <submittedName>
        <fullName evidence="3">FAD-dependent oxidoreductase</fullName>
    </submittedName>
</protein>
<dbReference type="Gene3D" id="3.50.50.60">
    <property type="entry name" value="FAD/NAD(P)-binding domain"/>
    <property type="match status" value="1"/>
</dbReference>
<dbReference type="PANTHER" id="PTHR13847:SF281">
    <property type="entry name" value="FAD DEPENDENT OXIDOREDUCTASE DOMAIN-CONTAINING PROTEIN"/>
    <property type="match status" value="1"/>
</dbReference>
<accession>A0A356LC27</accession>
<feature type="domain" description="FAD dependent oxidoreductase" evidence="2">
    <location>
        <begin position="36"/>
        <end position="388"/>
    </location>
</feature>
<proteinExistence type="predicted"/>
<reference evidence="3 4" key="1">
    <citation type="journal article" date="2018" name="Nat. Biotechnol.">
        <title>A standardized bacterial taxonomy based on genome phylogeny substantially revises the tree of life.</title>
        <authorList>
            <person name="Parks D.H."/>
            <person name="Chuvochina M."/>
            <person name="Waite D.W."/>
            <person name="Rinke C."/>
            <person name="Skarshewski A."/>
            <person name="Chaumeil P.A."/>
            <person name="Hugenholtz P."/>
        </authorList>
    </citation>
    <scope>NUCLEOTIDE SEQUENCE [LARGE SCALE GENOMIC DNA]</scope>
    <source>
        <strain evidence="3">UBA10707</strain>
    </source>
</reference>
<evidence type="ECO:0000313" key="3">
    <source>
        <dbReference type="EMBL" id="HBP28075.1"/>
    </source>
</evidence>
<sequence length="434" mass="47682">MSSRTTYPVYESRSGWNSLLPARTAKTNISIQSKYDFIVIGAGYTGLAAARRLAELNASASILVLEAGVVGEGSSARNSGFVIALPHNTNMSGHISPAEVAQKQIRVYDGGLRWLKRLVDSYQIDCGWNPKGKYHGAATAEGAISLQNTARQYDKWGVPYQEISQAQLSERLGTQYYRYAIQTNSNIFMQPAALIRGLADNLPANVTLVENCPVLSVEQGREQGVLTAQGLIRGGKIIVANNGFARKLGFLKDRMFTIFTYAAITPELDAQQLALHGSEPEWGLIPANRMGTTLRKIQNKRFMVRSAYSYEKPQTESTVLELLTDCYRRRYPAAKSHRFEHLWGGATALTRNGATYFGEMSPNLFASVGCNGAGVLKGTCYGKLLAELILGHRTQELVDVLAMDKPNWLPPEPLRGAAVKTAIYLQKRKAGAER</sequence>
<dbReference type="Proteomes" id="UP000264036">
    <property type="component" value="Unassembled WGS sequence"/>
</dbReference>
<dbReference type="PRINTS" id="PR00411">
    <property type="entry name" value="PNDRDTASEI"/>
</dbReference>
<name>A0A356LC27_9BURK</name>
<gene>
    <name evidence="3" type="ORF">DD666_01500</name>
</gene>
<evidence type="ECO:0000259" key="2">
    <source>
        <dbReference type="Pfam" id="PF01266"/>
    </source>
</evidence>